<keyword evidence="9" id="KW-1185">Reference proteome</keyword>
<dbReference type="OrthoDB" id="749011at2759"/>
<keyword evidence="4" id="KW-0238">DNA-binding</keyword>
<dbReference type="InterPro" id="IPR036855">
    <property type="entry name" value="Znf_CCCH_sf"/>
</dbReference>
<evidence type="ECO:0000313" key="9">
    <source>
        <dbReference type="Proteomes" id="UP001055712"/>
    </source>
</evidence>
<feature type="domain" description="C3H1-type" evidence="7">
    <location>
        <begin position="88"/>
        <end position="111"/>
    </location>
</feature>
<dbReference type="InterPro" id="IPR045234">
    <property type="entry name" value="Unkempt-like"/>
</dbReference>
<feature type="region of interest" description="Disordered" evidence="6">
    <location>
        <begin position="1"/>
        <end position="38"/>
    </location>
</feature>
<evidence type="ECO:0000313" key="8">
    <source>
        <dbReference type="EMBL" id="KAI3430338.1"/>
    </source>
</evidence>
<dbReference type="EMBL" id="SIDB01000007">
    <property type="protein sequence ID" value="KAI3430338.1"/>
    <property type="molecule type" value="Genomic_DNA"/>
</dbReference>
<organism evidence="8 9">
    <name type="scientific">Chlorella vulgaris</name>
    <name type="common">Green alga</name>
    <dbReference type="NCBI Taxonomy" id="3077"/>
    <lineage>
        <taxon>Eukaryota</taxon>
        <taxon>Viridiplantae</taxon>
        <taxon>Chlorophyta</taxon>
        <taxon>core chlorophytes</taxon>
        <taxon>Trebouxiophyceae</taxon>
        <taxon>Chlorellales</taxon>
        <taxon>Chlorellaceae</taxon>
        <taxon>Chlorella clade</taxon>
        <taxon>Chlorella</taxon>
    </lineage>
</organism>
<evidence type="ECO:0000256" key="2">
    <source>
        <dbReference type="ARBA" id="ARBA00022771"/>
    </source>
</evidence>
<dbReference type="InterPro" id="IPR057444">
    <property type="entry name" value="Znf-CCCH_AtC3H23-like"/>
</dbReference>
<comment type="caution">
    <text evidence="8">The sequence shown here is derived from an EMBL/GenBank/DDBJ whole genome shotgun (WGS) entry which is preliminary data.</text>
</comment>
<gene>
    <name evidence="8" type="ORF">D9Q98_004933</name>
</gene>
<protein>
    <recommendedName>
        <fullName evidence="7">C3H1-type domain-containing protein</fullName>
    </recommendedName>
</protein>
<keyword evidence="2 5" id="KW-0863">Zinc-finger</keyword>
<dbReference type="PANTHER" id="PTHR14493">
    <property type="entry name" value="UNKEMPT FAMILY MEMBER"/>
    <property type="match status" value="1"/>
</dbReference>
<name>A0A9D4TNG9_CHLVU</name>
<evidence type="ECO:0000256" key="5">
    <source>
        <dbReference type="PROSITE-ProRule" id="PRU00723"/>
    </source>
</evidence>
<evidence type="ECO:0000256" key="3">
    <source>
        <dbReference type="ARBA" id="ARBA00022833"/>
    </source>
</evidence>
<reference evidence="8" key="2">
    <citation type="submission" date="2020-11" db="EMBL/GenBank/DDBJ databases">
        <authorList>
            <person name="Cecchin M."/>
            <person name="Marcolungo L."/>
            <person name="Rossato M."/>
            <person name="Girolomoni L."/>
            <person name="Cosentino E."/>
            <person name="Cuine S."/>
            <person name="Li-Beisson Y."/>
            <person name="Delledonne M."/>
            <person name="Ballottari M."/>
        </authorList>
    </citation>
    <scope>NUCLEOTIDE SEQUENCE</scope>
    <source>
        <strain evidence="8">211/11P</strain>
        <tissue evidence="8">Whole cell</tissue>
    </source>
</reference>
<feature type="region of interest" description="Disordered" evidence="6">
    <location>
        <begin position="297"/>
        <end position="322"/>
    </location>
</feature>
<keyword evidence="1 5" id="KW-0479">Metal-binding</keyword>
<dbReference type="PANTHER" id="PTHR14493:SF50">
    <property type="entry name" value="RING FINGER PROTEIN UNKEMPT"/>
    <property type="match status" value="1"/>
</dbReference>
<evidence type="ECO:0000256" key="4">
    <source>
        <dbReference type="ARBA" id="ARBA00023125"/>
    </source>
</evidence>
<feature type="region of interest" description="Disordered" evidence="6">
    <location>
        <begin position="148"/>
        <end position="225"/>
    </location>
</feature>
<sequence>MSPSPQDPTHATAPAAAAAEQFAAAAPPAPEPAVDPSPCSVPSDEFMMHAFKVVPCVREDQHAWLACPFRHSSEALCRRDPRLHTGVACPNMKQTGCCKMGEACSYAHNVLEYWLHPTRYRTQLCERGADCERNVCFFAHSADQLRAPDNSWPDGLSAHTGSEAALATPSAPAPARPPAAAAREAAHQDSTGRRAVLPGTPGLRSVPEHRGTAQAPGALGRPAANPSGAVAVTRLLALPAGQRHELQDPQLLAQVAALQGKLHPPSRRLTGSAAAKLFSAPEGLASVLAWEAGSSMSSASLSGSLSFDAPSTGRSRSGTLSN</sequence>
<accession>A0A9D4TNG9</accession>
<dbReference type="Pfam" id="PF25512">
    <property type="entry name" value="zf-CCCH_AtC3H23"/>
    <property type="match status" value="1"/>
</dbReference>
<dbReference type="InterPro" id="IPR000571">
    <property type="entry name" value="Znf_CCCH"/>
</dbReference>
<dbReference type="SMART" id="SM00356">
    <property type="entry name" value="ZnF_C3H1"/>
    <property type="match status" value="2"/>
</dbReference>
<reference evidence="8" key="1">
    <citation type="journal article" date="2019" name="Plant J.">
        <title>Chlorella vulgaris genome assembly and annotation reveals the molecular basis for metabolic acclimation to high light conditions.</title>
        <authorList>
            <person name="Cecchin M."/>
            <person name="Marcolungo L."/>
            <person name="Rossato M."/>
            <person name="Girolomoni L."/>
            <person name="Cosentino E."/>
            <person name="Cuine S."/>
            <person name="Li-Beisson Y."/>
            <person name="Delledonne M."/>
            <person name="Ballottari M."/>
        </authorList>
    </citation>
    <scope>NUCLEOTIDE SEQUENCE</scope>
    <source>
        <strain evidence="8">211/11P</strain>
    </source>
</reference>
<evidence type="ECO:0000259" key="7">
    <source>
        <dbReference type="PROSITE" id="PS50103"/>
    </source>
</evidence>
<evidence type="ECO:0000256" key="1">
    <source>
        <dbReference type="ARBA" id="ARBA00022723"/>
    </source>
</evidence>
<keyword evidence="3 5" id="KW-0862">Zinc</keyword>
<feature type="compositionally biased region" description="Low complexity" evidence="6">
    <location>
        <begin position="297"/>
        <end position="306"/>
    </location>
</feature>
<dbReference type="GO" id="GO:0003677">
    <property type="term" value="F:DNA binding"/>
    <property type="evidence" value="ECO:0007669"/>
    <property type="project" value="UniProtKB-KW"/>
</dbReference>
<dbReference type="GO" id="GO:0008270">
    <property type="term" value="F:zinc ion binding"/>
    <property type="evidence" value="ECO:0007669"/>
    <property type="project" value="UniProtKB-KW"/>
</dbReference>
<feature type="compositionally biased region" description="Polar residues" evidence="6">
    <location>
        <begin position="312"/>
        <end position="322"/>
    </location>
</feature>
<dbReference type="AlphaFoldDB" id="A0A9D4TNG9"/>
<feature type="compositionally biased region" description="Low complexity" evidence="6">
    <location>
        <begin position="7"/>
        <end position="26"/>
    </location>
</feature>
<dbReference type="PROSITE" id="PS50103">
    <property type="entry name" value="ZF_C3H1"/>
    <property type="match status" value="1"/>
</dbReference>
<dbReference type="SUPFAM" id="SSF90229">
    <property type="entry name" value="CCCH zinc finger"/>
    <property type="match status" value="1"/>
</dbReference>
<evidence type="ECO:0000256" key="6">
    <source>
        <dbReference type="SAM" id="MobiDB-lite"/>
    </source>
</evidence>
<dbReference type="Proteomes" id="UP001055712">
    <property type="component" value="Unassembled WGS sequence"/>
</dbReference>
<proteinExistence type="predicted"/>
<feature type="zinc finger region" description="C3H1-type" evidence="5">
    <location>
        <begin position="88"/>
        <end position="111"/>
    </location>
</feature>